<evidence type="ECO:0000259" key="5">
    <source>
        <dbReference type="PROSITE" id="PS50977"/>
    </source>
</evidence>
<dbReference type="EMBL" id="AP027728">
    <property type="protein sequence ID" value="BDZ40200.1"/>
    <property type="molecule type" value="Genomic_DNA"/>
</dbReference>
<dbReference type="InterPro" id="IPR050109">
    <property type="entry name" value="HTH-type_TetR-like_transc_reg"/>
</dbReference>
<keyword evidence="2 4" id="KW-0238">DNA-binding</keyword>
<reference evidence="7" key="1">
    <citation type="journal article" date="2019" name="Int. J. Syst. Evol. Microbiol.">
        <title>The Global Catalogue of Microorganisms (GCM) 10K type strain sequencing project: providing services to taxonomists for standard genome sequencing and annotation.</title>
        <authorList>
            <consortium name="The Broad Institute Genomics Platform"/>
            <consortium name="The Broad Institute Genome Sequencing Center for Infectious Disease"/>
            <person name="Wu L."/>
            <person name="Ma J."/>
        </authorList>
    </citation>
    <scope>NUCLEOTIDE SEQUENCE [LARGE SCALE GENOMIC DNA]</scope>
    <source>
        <strain evidence="7">NBRC 106310</strain>
    </source>
</reference>
<keyword evidence="7" id="KW-1185">Reference proteome</keyword>
<protein>
    <submittedName>
        <fullName evidence="6">TetR family transcriptional regulator</fullName>
    </submittedName>
</protein>
<evidence type="ECO:0000313" key="7">
    <source>
        <dbReference type="Proteomes" id="UP001321543"/>
    </source>
</evidence>
<evidence type="ECO:0000256" key="3">
    <source>
        <dbReference type="ARBA" id="ARBA00023163"/>
    </source>
</evidence>
<dbReference type="Pfam" id="PF00440">
    <property type="entry name" value="TetR_N"/>
    <property type="match status" value="1"/>
</dbReference>
<evidence type="ECO:0000313" key="6">
    <source>
        <dbReference type="EMBL" id="BDZ40200.1"/>
    </source>
</evidence>
<sequence length="193" mass="20478">MPAANPSRGRRSDAIRNQQQILDAAAVVFVESGVQAPVRLVADRAGVGVGTLYRHFPTRADLVVAVYRHQVDAAAQAGPALLRESPSPADALHSWVDIFVDFLVTKHGLADALHDDADGFAILHRYFIDRLVPVCADLLQAAAAGRATVTAYAFLRGIGNLCVGGATPDYRPVQLAHALVEGVLLAAAPTRSR</sequence>
<keyword evidence="1" id="KW-0805">Transcription regulation</keyword>
<dbReference type="Proteomes" id="UP001321543">
    <property type="component" value="Chromosome"/>
</dbReference>
<dbReference type="PRINTS" id="PR00455">
    <property type="entry name" value="HTHTETR"/>
</dbReference>
<name>A0ABM8FX74_9MICO</name>
<dbReference type="PANTHER" id="PTHR30055:SF234">
    <property type="entry name" value="HTH-TYPE TRANSCRIPTIONAL REGULATOR BETI"/>
    <property type="match status" value="1"/>
</dbReference>
<proteinExistence type="predicted"/>
<gene>
    <name evidence="6" type="ORF">GCM10025863_28140</name>
</gene>
<feature type="domain" description="HTH tetR-type" evidence="5">
    <location>
        <begin position="15"/>
        <end position="74"/>
    </location>
</feature>
<evidence type="ECO:0000256" key="2">
    <source>
        <dbReference type="ARBA" id="ARBA00023125"/>
    </source>
</evidence>
<evidence type="ECO:0000256" key="4">
    <source>
        <dbReference type="PROSITE-ProRule" id="PRU00335"/>
    </source>
</evidence>
<evidence type="ECO:0000256" key="1">
    <source>
        <dbReference type="ARBA" id="ARBA00023015"/>
    </source>
</evidence>
<dbReference type="Gene3D" id="1.10.357.10">
    <property type="entry name" value="Tetracycline Repressor, domain 2"/>
    <property type="match status" value="1"/>
</dbReference>
<dbReference type="PROSITE" id="PS50977">
    <property type="entry name" value="HTH_TETR_2"/>
    <property type="match status" value="1"/>
</dbReference>
<dbReference type="InterPro" id="IPR001647">
    <property type="entry name" value="HTH_TetR"/>
</dbReference>
<dbReference type="SUPFAM" id="SSF46689">
    <property type="entry name" value="Homeodomain-like"/>
    <property type="match status" value="1"/>
</dbReference>
<accession>A0ABM8FX74</accession>
<organism evidence="6 7">
    <name type="scientific">Microbacterium suwonense</name>
    <dbReference type="NCBI Taxonomy" id="683047"/>
    <lineage>
        <taxon>Bacteria</taxon>
        <taxon>Bacillati</taxon>
        <taxon>Actinomycetota</taxon>
        <taxon>Actinomycetes</taxon>
        <taxon>Micrococcales</taxon>
        <taxon>Microbacteriaceae</taxon>
        <taxon>Microbacterium</taxon>
    </lineage>
</organism>
<dbReference type="PANTHER" id="PTHR30055">
    <property type="entry name" value="HTH-TYPE TRANSCRIPTIONAL REGULATOR RUTR"/>
    <property type="match status" value="1"/>
</dbReference>
<keyword evidence="3" id="KW-0804">Transcription</keyword>
<dbReference type="InterPro" id="IPR009057">
    <property type="entry name" value="Homeodomain-like_sf"/>
</dbReference>
<feature type="DNA-binding region" description="H-T-H motif" evidence="4">
    <location>
        <begin position="37"/>
        <end position="56"/>
    </location>
</feature>